<gene>
    <name evidence="2" type="ORF">JBS370_LOCUS28122</name>
    <name evidence="1" type="ORF">ZHD862_LOCUS19910</name>
</gene>
<dbReference type="Proteomes" id="UP000663864">
    <property type="component" value="Unassembled WGS sequence"/>
</dbReference>
<evidence type="ECO:0000313" key="2">
    <source>
        <dbReference type="EMBL" id="CAF4034063.1"/>
    </source>
</evidence>
<proteinExistence type="predicted"/>
<evidence type="ECO:0000313" key="3">
    <source>
        <dbReference type="Proteomes" id="UP000663836"/>
    </source>
</evidence>
<evidence type="ECO:0000313" key="1">
    <source>
        <dbReference type="EMBL" id="CAF1146086.1"/>
    </source>
</evidence>
<comment type="caution">
    <text evidence="2">The sequence shown here is derived from an EMBL/GenBank/DDBJ whole genome shotgun (WGS) entry which is preliminary data.</text>
</comment>
<organism evidence="2 3">
    <name type="scientific">Rotaria sordida</name>
    <dbReference type="NCBI Taxonomy" id="392033"/>
    <lineage>
        <taxon>Eukaryota</taxon>
        <taxon>Metazoa</taxon>
        <taxon>Spiralia</taxon>
        <taxon>Gnathifera</taxon>
        <taxon>Rotifera</taxon>
        <taxon>Eurotatoria</taxon>
        <taxon>Bdelloidea</taxon>
        <taxon>Philodinida</taxon>
        <taxon>Philodinidae</taxon>
        <taxon>Rotaria</taxon>
    </lineage>
</organism>
<dbReference type="AlphaFoldDB" id="A0A819R3I6"/>
<dbReference type="Proteomes" id="UP000663836">
    <property type="component" value="Unassembled WGS sequence"/>
</dbReference>
<dbReference type="EMBL" id="CAJOBD010005530">
    <property type="protein sequence ID" value="CAF4034063.1"/>
    <property type="molecule type" value="Genomic_DNA"/>
</dbReference>
<reference evidence="2" key="1">
    <citation type="submission" date="2021-02" db="EMBL/GenBank/DDBJ databases">
        <authorList>
            <person name="Nowell W R."/>
        </authorList>
    </citation>
    <scope>NUCLEOTIDE SEQUENCE</scope>
</reference>
<accession>A0A819R3I6</accession>
<dbReference type="EMBL" id="CAJNOT010001104">
    <property type="protein sequence ID" value="CAF1146086.1"/>
    <property type="molecule type" value="Genomic_DNA"/>
</dbReference>
<protein>
    <submittedName>
        <fullName evidence="2">Uncharacterized protein</fullName>
    </submittedName>
</protein>
<sequence length="70" mass="7701">MVLNANINNNIDTIEITKDISIGTSEWIIVSPTTSHAPSNKQPAVTLSKASSSLDWMELKNDIGNYINNR</sequence>
<name>A0A819R3I6_9BILA</name>